<keyword evidence="2" id="KW-1185">Reference proteome</keyword>
<proteinExistence type="predicted"/>
<accession>J3LQT5</accession>
<evidence type="ECO:0000313" key="2">
    <source>
        <dbReference type="Proteomes" id="UP000006038"/>
    </source>
</evidence>
<sequence>MTVRPKRPIIGEETEENEFRVFKRVCVLQCNAVSLPSWTHIASKDWKKPKNIVLEHDNLFESTAALQPGKQLPNASTEQDEVTGLLYQRVRLSPAPKICMDSYSTGFEAKILQTGMVSFLLSNFKVGWTGMSFIDTLSPMSRFARSTSIFGGMCSAGQRYTKLVLIFCKKPPTFFD</sequence>
<reference evidence="1" key="1">
    <citation type="journal article" date="2013" name="Nat. Commun.">
        <title>Whole-genome sequencing of Oryza brachyantha reveals mechanisms underlying Oryza genome evolution.</title>
        <authorList>
            <person name="Chen J."/>
            <person name="Huang Q."/>
            <person name="Gao D."/>
            <person name="Wang J."/>
            <person name="Lang Y."/>
            <person name="Liu T."/>
            <person name="Li B."/>
            <person name="Bai Z."/>
            <person name="Luis Goicoechea J."/>
            <person name="Liang C."/>
            <person name="Chen C."/>
            <person name="Zhang W."/>
            <person name="Sun S."/>
            <person name="Liao Y."/>
            <person name="Zhang X."/>
            <person name="Yang L."/>
            <person name="Song C."/>
            <person name="Wang M."/>
            <person name="Shi J."/>
            <person name="Liu G."/>
            <person name="Liu J."/>
            <person name="Zhou H."/>
            <person name="Zhou W."/>
            <person name="Yu Q."/>
            <person name="An N."/>
            <person name="Chen Y."/>
            <person name="Cai Q."/>
            <person name="Wang B."/>
            <person name="Liu B."/>
            <person name="Min J."/>
            <person name="Huang Y."/>
            <person name="Wu H."/>
            <person name="Li Z."/>
            <person name="Zhang Y."/>
            <person name="Yin Y."/>
            <person name="Song W."/>
            <person name="Jiang J."/>
            <person name="Jackson S.A."/>
            <person name="Wing R.A."/>
            <person name="Wang J."/>
            <person name="Chen M."/>
        </authorList>
    </citation>
    <scope>NUCLEOTIDE SEQUENCE [LARGE SCALE GENOMIC DNA]</scope>
    <source>
        <strain evidence="1">cv. IRGC 101232</strain>
    </source>
</reference>
<dbReference type="AlphaFoldDB" id="J3LQT5"/>
<dbReference type="Gramene" id="OB03G34110.1">
    <property type="protein sequence ID" value="OB03G34110.1"/>
    <property type="gene ID" value="OB03G34110"/>
</dbReference>
<reference evidence="1" key="2">
    <citation type="submission" date="2013-04" db="UniProtKB">
        <authorList>
            <consortium name="EnsemblPlants"/>
        </authorList>
    </citation>
    <scope>IDENTIFICATION</scope>
</reference>
<dbReference type="Proteomes" id="UP000006038">
    <property type="component" value="Chromosome 3"/>
</dbReference>
<dbReference type="HOGENOM" id="CLU_1527511_0_0_1"/>
<protein>
    <submittedName>
        <fullName evidence="1">Uncharacterized protein</fullName>
    </submittedName>
</protein>
<evidence type="ECO:0000313" key="1">
    <source>
        <dbReference type="EnsemblPlants" id="OB03G34110.1"/>
    </source>
</evidence>
<dbReference type="EnsemblPlants" id="OB03G34110.1">
    <property type="protein sequence ID" value="OB03G34110.1"/>
    <property type="gene ID" value="OB03G34110"/>
</dbReference>
<organism evidence="1">
    <name type="scientific">Oryza brachyantha</name>
    <name type="common">malo sina</name>
    <dbReference type="NCBI Taxonomy" id="4533"/>
    <lineage>
        <taxon>Eukaryota</taxon>
        <taxon>Viridiplantae</taxon>
        <taxon>Streptophyta</taxon>
        <taxon>Embryophyta</taxon>
        <taxon>Tracheophyta</taxon>
        <taxon>Spermatophyta</taxon>
        <taxon>Magnoliopsida</taxon>
        <taxon>Liliopsida</taxon>
        <taxon>Poales</taxon>
        <taxon>Poaceae</taxon>
        <taxon>BOP clade</taxon>
        <taxon>Oryzoideae</taxon>
        <taxon>Oryzeae</taxon>
        <taxon>Oryzinae</taxon>
        <taxon>Oryza</taxon>
    </lineage>
</organism>
<name>J3LQT5_ORYBR</name>